<reference evidence="2 3" key="1">
    <citation type="submission" date="2018-08" db="EMBL/GenBank/DDBJ databases">
        <title>A genome reference for cultivated species of the human gut microbiota.</title>
        <authorList>
            <person name="Zou Y."/>
            <person name="Xue W."/>
            <person name="Luo G."/>
        </authorList>
    </citation>
    <scope>NUCLEOTIDE SEQUENCE [LARGE SCALE GENOMIC DNA]</scope>
    <source>
        <strain evidence="2 3">OM03-2</strain>
    </source>
</reference>
<dbReference type="InterPro" id="IPR050695">
    <property type="entry name" value="N-acetylmuramoyl_amidase_3"/>
</dbReference>
<organism evidence="2 3">
    <name type="scientific">Dorea formicigenerans</name>
    <dbReference type="NCBI Taxonomy" id="39486"/>
    <lineage>
        <taxon>Bacteria</taxon>
        <taxon>Bacillati</taxon>
        <taxon>Bacillota</taxon>
        <taxon>Clostridia</taxon>
        <taxon>Lachnospirales</taxon>
        <taxon>Lachnospiraceae</taxon>
        <taxon>Dorea</taxon>
    </lineage>
</organism>
<dbReference type="GO" id="GO:0009253">
    <property type="term" value="P:peptidoglycan catabolic process"/>
    <property type="evidence" value="ECO:0007669"/>
    <property type="project" value="InterPro"/>
</dbReference>
<dbReference type="Gene3D" id="3.40.630.40">
    <property type="entry name" value="Zn-dependent exopeptidases"/>
    <property type="match status" value="1"/>
</dbReference>
<dbReference type="Pfam" id="PF01520">
    <property type="entry name" value="Amidase_3"/>
    <property type="match status" value="1"/>
</dbReference>
<name>A0A3E5EGC6_9FIRM</name>
<evidence type="ECO:0000259" key="1">
    <source>
        <dbReference type="SMART" id="SM00646"/>
    </source>
</evidence>
<dbReference type="EMBL" id="QSVB01000021">
    <property type="protein sequence ID" value="RGN88016.1"/>
    <property type="molecule type" value="Genomic_DNA"/>
</dbReference>
<dbReference type="SUPFAM" id="SSF47090">
    <property type="entry name" value="PGBD-like"/>
    <property type="match status" value="1"/>
</dbReference>
<dbReference type="GO" id="GO:0008745">
    <property type="term" value="F:N-acetylmuramoyl-L-alanine amidase activity"/>
    <property type="evidence" value="ECO:0007669"/>
    <property type="project" value="InterPro"/>
</dbReference>
<dbReference type="SMART" id="SM00646">
    <property type="entry name" value="Ami_3"/>
    <property type="match status" value="1"/>
</dbReference>
<dbReference type="Gene3D" id="1.10.101.10">
    <property type="entry name" value="PGBD-like superfamily/PGBD"/>
    <property type="match status" value="1"/>
</dbReference>
<dbReference type="InterPro" id="IPR036366">
    <property type="entry name" value="PGBDSf"/>
</dbReference>
<dbReference type="GO" id="GO:0030288">
    <property type="term" value="C:outer membrane-bounded periplasmic space"/>
    <property type="evidence" value="ECO:0007669"/>
    <property type="project" value="TreeGrafter"/>
</dbReference>
<dbReference type="InterPro" id="IPR002477">
    <property type="entry name" value="Peptidoglycan-bd-like"/>
</dbReference>
<dbReference type="RefSeq" id="WP_117607034.1">
    <property type="nucleotide sequence ID" value="NZ_QSVB01000021.1"/>
</dbReference>
<dbReference type="PANTHER" id="PTHR30404:SF8">
    <property type="entry name" value="AUTOLYSIN PH-RELATED"/>
    <property type="match status" value="1"/>
</dbReference>
<dbReference type="InterPro" id="IPR002508">
    <property type="entry name" value="MurNAc-LAA_cat"/>
</dbReference>
<protein>
    <submittedName>
        <fullName evidence="2">N-acetylmuramoyl-L-alanine amidase</fullName>
    </submittedName>
</protein>
<dbReference type="SUPFAM" id="SSF53187">
    <property type="entry name" value="Zn-dependent exopeptidases"/>
    <property type="match status" value="1"/>
</dbReference>
<gene>
    <name evidence="2" type="ORF">DXB36_14520</name>
</gene>
<dbReference type="InterPro" id="IPR036365">
    <property type="entry name" value="PGBD-like_sf"/>
</dbReference>
<dbReference type="PANTHER" id="PTHR30404">
    <property type="entry name" value="N-ACETYLMURAMOYL-L-ALANINE AMIDASE"/>
    <property type="match status" value="1"/>
</dbReference>
<evidence type="ECO:0000313" key="2">
    <source>
        <dbReference type="EMBL" id="RGN88016.1"/>
    </source>
</evidence>
<dbReference type="Pfam" id="PF01471">
    <property type="entry name" value="PG_binding_1"/>
    <property type="match status" value="1"/>
</dbReference>
<dbReference type="CDD" id="cd02696">
    <property type="entry name" value="MurNAc-LAA"/>
    <property type="match status" value="1"/>
</dbReference>
<dbReference type="Proteomes" id="UP000260841">
    <property type="component" value="Unassembled WGS sequence"/>
</dbReference>
<proteinExistence type="predicted"/>
<feature type="domain" description="MurNAc-LAA" evidence="1">
    <location>
        <begin position="61"/>
        <end position="166"/>
    </location>
</feature>
<evidence type="ECO:0000313" key="3">
    <source>
        <dbReference type="Proteomes" id="UP000260841"/>
    </source>
</evidence>
<dbReference type="AlphaFoldDB" id="A0A3E5EGC6"/>
<sequence>MGVYNVHGGHNFIVPGAKGFLDETTEDRKVTARVISALRAAGHTVYDCTDDSGRTQGQNLANIVAKCNVHPVDLNISNHLNAGGGTGVEVWCYDEKTKDIAAAICQNVSTALGIPNRGVKYSKSLYVLRKTSGRAILVECCFVDSQNDASHWDADKCGDAIASAIAGKAVAGTTASGGSQASAPVAQPATSSGNDWVRRLQTECNTQGFSNQRVDGIPGKNTLAGCPTCRKGARGNITRLIQERLNSLGFNCGKVDGIFGTGTRAAVIAFQRAHGLTTDGIVGQNTWRALLGL</sequence>
<comment type="caution">
    <text evidence="2">The sequence shown here is derived from an EMBL/GenBank/DDBJ whole genome shotgun (WGS) entry which is preliminary data.</text>
</comment>
<accession>A0A3E5EGC6</accession>